<keyword evidence="2" id="KW-0820">tRNA-binding</keyword>
<comment type="function">
    <text evidence="2">Catalyzes the formation of N(4)-acetylcytidine (ac(4)C) at the wobble position of elongator tRNA(Met), using acetate and ATP as substrates. First activates an acetate ion to form acetyladenylate (Ac-AMP) and then transfers the acetyl group to tRNA to form ac(4)C34.</text>
</comment>
<gene>
    <name evidence="2" type="primary">tmcAL</name>
    <name evidence="3" type="ORF">AN619_14680</name>
</gene>
<dbReference type="RefSeq" id="WP_068556058.1">
    <property type="nucleotide sequence ID" value="NZ_LOEE01000030.1"/>
</dbReference>
<dbReference type="STRING" id="520762.AN619_14680"/>
<dbReference type="GO" id="GO:0005524">
    <property type="term" value="F:ATP binding"/>
    <property type="evidence" value="ECO:0007669"/>
    <property type="project" value="UniProtKB-KW"/>
</dbReference>
<dbReference type="Proteomes" id="UP000070456">
    <property type="component" value="Unassembled WGS sequence"/>
</dbReference>
<keyword evidence="2" id="KW-0067">ATP-binding</keyword>
<comment type="caution">
    <text evidence="3">The sequence shown here is derived from an EMBL/GenBank/DDBJ whole genome shotgun (WGS) entry which is preliminary data.</text>
</comment>
<dbReference type="EC" id="6.3.4.-" evidence="2"/>
<dbReference type="PATRIC" id="fig|520762.4.peg.1633"/>
<name>A0A140L629_9FIRM</name>
<dbReference type="AlphaFoldDB" id="A0A140L629"/>
<dbReference type="HAMAP" id="MF_01539">
    <property type="entry name" value="TmcAL"/>
    <property type="match status" value="1"/>
</dbReference>
<accession>A0A140L629</accession>
<organism evidence="3 4">
    <name type="scientific">Thermotalea metallivorans</name>
    <dbReference type="NCBI Taxonomy" id="520762"/>
    <lineage>
        <taxon>Bacteria</taxon>
        <taxon>Bacillati</taxon>
        <taxon>Bacillota</taxon>
        <taxon>Clostridia</taxon>
        <taxon>Peptostreptococcales</taxon>
        <taxon>Thermotaleaceae</taxon>
        <taxon>Thermotalea</taxon>
    </lineage>
</organism>
<evidence type="ECO:0000313" key="3">
    <source>
        <dbReference type="EMBL" id="KXG76004.1"/>
    </source>
</evidence>
<comment type="similarity">
    <text evidence="2">Belongs to the TmcAL family.</text>
</comment>
<dbReference type="InterPro" id="IPR008513">
    <property type="entry name" value="tRNA(Met)_cyd_acetate_ligase"/>
</dbReference>
<comment type="subcellular location">
    <subcellularLocation>
        <location evidence="2">Cytoplasm</location>
    </subcellularLocation>
</comment>
<keyword evidence="2" id="KW-0694">RNA-binding</keyword>
<feature type="binding site" evidence="2">
    <location>
        <position position="102"/>
    </location>
    <ligand>
        <name>ATP</name>
        <dbReference type="ChEBI" id="CHEBI:30616"/>
    </ligand>
</feature>
<dbReference type="PANTHER" id="PTHR37825:SF1">
    <property type="entry name" value="TRNA(MET) CYTIDINE ACETATE LIGASE"/>
    <property type="match status" value="1"/>
</dbReference>
<evidence type="ECO:0000256" key="1">
    <source>
        <dbReference type="ARBA" id="ARBA00022694"/>
    </source>
</evidence>
<dbReference type="SUPFAM" id="SSF52374">
    <property type="entry name" value="Nucleotidylyl transferase"/>
    <property type="match status" value="1"/>
</dbReference>
<dbReference type="InterPro" id="IPR014729">
    <property type="entry name" value="Rossmann-like_a/b/a_fold"/>
</dbReference>
<dbReference type="GO" id="GO:0006400">
    <property type="term" value="P:tRNA modification"/>
    <property type="evidence" value="ECO:0007669"/>
    <property type="project" value="UniProtKB-UniRule"/>
</dbReference>
<dbReference type="Gene3D" id="3.40.50.620">
    <property type="entry name" value="HUPs"/>
    <property type="match status" value="1"/>
</dbReference>
<comment type="catalytic activity">
    <reaction evidence="2">
        <text>cytidine(34) in elongator tRNA(Met) + acetate + ATP = N(4)-acetylcytidine(34) in elongator tRNA(Met) + AMP + diphosphate</text>
        <dbReference type="Rhea" id="RHEA:58144"/>
        <dbReference type="Rhea" id="RHEA-COMP:10693"/>
        <dbReference type="Rhea" id="RHEA-COMP:10694"/>
        <dbReference type="ChEBI" id="CHEBI:30089"/>
        <dbReference type="ChEBI" id="CHEBI:30616"/>
        <dbReference type="ChEBI" id="CHEBI:33019"/>
        <dbReference type="ChEBI" id="CHEBI:74900"/>
        <dbReference type="ChEBI" id="CHEBI:82748"/>
        <dbReference type="ChEBI" id="CHEBI:456215"/>
    </reaction>
</comment>
<reference evidence="3 4" key="1">
    <citation type="submission" date="2015-12" db="EMBL/GenBank/DDBJ databases">
        <title>Draft genome sequence of the thermoanaerobe Thermotalea metallivorans, an isolate from the runoff channel of the Great Artesian Basin, Australia.</title>
        <authorList>
            <person name="Patel B.K."/>
        </authorList>
    </citation>
    <scope>NUCLEOTIDE SEQUENCE [LARGE SCALE GENOMIC DNA]</scope>
    <source>
        <strain evidence="3 4">B2-1</strain>
    </source>
</reference>
<keyword evidence="2" id="KW-0547">Nucleotide-binding</keyword>
<evidence type="ECO:0000256" key="2">
    <source>
        <dbReference type="HAMAP-Rule" id="MF_01539"/>
    </source>
</evidence>
<dbReference type="Pfam" id="PF05636">
    <property type="entry name" value="HIGH_NTase1"/>
    <property type="match status" value="1"/>
</dbReference>
<keyword evidence="2" id="KW-0436">Ligase</keyword>
<dbReference type="GO" id="GO:0016879">
    <property type="term" value="F:ligase activity, forming carbon-nitrogen bonds"/>
    <property type="evidence" value="ECO:0007669"/>
    <property type="project" value="UniProtKB-UniRule"/>
</dbReference>
<feature type="binding site" evidence="2">
    <location>
        <begin position="7"/>
        <end position="20"/>
    </location>
    <ligand>
        <name>ATP</name>
        <dbReference type="ChEBI" id="CHEBI:30616"/>
    </ligand>
</feature>
<dbReference type="GO" id="GO:0000049">
    <property type="term" value="F:tRNA binding"/>
    <property type="evidence" value="ECO:0007669"/>
    <property type="project" value="UniProtKB-KW"/>
</dbReference>
<evidence type="ECO:0000313" key="4">
    <source>
        <dbReference type="Proteomes" id="UP000070456"/>
    </source>
</evidence>
<dbReference type="GO" id="GO:0005737">
    <property type="term" value="C:cytoplasm"/>
    <property type="evidence" value="ECO:0007669"/>
    <property type="project" value="UniProtKB-SubCell"/>
</dbReference>
<dbReference type="EMBL" id="LOEE01000030">
    <property type="protein sequence ID" value="KXG76004.1"/>
    <property type="molecule type" value="Genomic_DNA"/>
</dbReference>
<keyword evidence="1 2" id="KW-0819">tRNA processing</keyword>
<protein>
    <recommendedName>
        <fullName evidence="2">tRNA(Met) cytidine acetate ligase</fullName>
        <ecNumber evidence="2">6.3.4.-</ecNumber>
    </recommendedName>
</protein>
<sequence length="411" mass="46675">MKVLGLITEYNPFHNGHKYHLEESKRITGATHTIAVMSGNFLQRGEPAITNKWFRAEMAVREGIDLVIELPFAYACNSAEYFAFGAVSLLHHLNIVDFLCFGSEEGNMEKLKKICRILVQEPEDYQQYLKQFLSQGLPFPKAREQALARYFMDESIGTLLQSPNNILGVEYIKSLLKLNSPIQPFTIKRIKAPYHSREIIHDICSATAIRSYLSCADCDIRSLSKVMPPGSFHAFARSLETGFGPIRYSDFDTLILYNLRRISTEDLRKIQDIGEGLENRIKAAAIKSTSVHELFSAIKTKRYTMTRLQRILIHSLLGLQKNHVCSFNRSGGAQYGRILAFSQNSGELIRVLKKKSAIPIVTNINKESLTTDVAKQMLAFDLMATDIYSLAYPKMENRRGGWDYSQKPFIL</sequence>
<feature type="binding site" evidence="2">
    <location>
        <begin position="189"/>
        <end position="190"/>
    </location>
    <ligand>
        <name>ATP</name>
        <dbReference type="ChEBI" id="CHEBI:30616"/>
    </ligand>
</feature>
<keyword evidence="2" id="KW-0963">Cytoplasm</keyword>
<keyword evidence="4" id="KW-1185">Reference proteome</keyword>
<dbReference type="NCBIfam" id="NF010191">
    <property type="entry name" value="PRK13670.1"/>
    <property type="match status" value="1"/>
</dbReference>
<dbReference type="PANTHER" id="PTHR37825">
    <property type="entry name" value="TRNA(MET) CYTIDINE ACETATE LIGASE"/>
    <property type="match status" value="1"/>
</dbReference>
<feature type="binding site" evidence="2">
    <location>
        <position position="164"/>
    </location>
    <ligand>
        <name>ATP</name>
        <dbReference type="ChEBI" id="CHEBI:30616"/>
    </ligand>
</feature>
<proteinExistence type="inferred from homology"/>
<dbReference type="OrthoDB" id="9769796at2"/>